<dbReference type="RefSeq" id="WP_343905415.1">
    <property type="nucleotide sequence ID" value="NZ_BAAAIS010000003.1"/>
</dbReference>
<accession>A0ABW4Q141</accession>
<evidence type="ECO:0000313" key="2">
    <source>
        <dbReference type="Proteomes" id="UP001597280"/>
    </source>
</evidence>
<dbReference type="EMBL" id="JBHUFL010000003">
    <property type="protein sequence ID" value="MFD1836120.1"/>
    <property type="molecule type" value="Genomic_DNA"/>
</dbReference>
<dbReference type="Proteomes" id="UP001597280">
    <property type="component" value="Unassembled WGS sequence"/>
</dbReference>
<keyword evidence="2" id="KW-1185">Reference proteome</keyword>
<reference evidence="2" key="1">
    <citation type="journal article" date="2019" name="Int. J. Syst. Evol. Microbiol.">
        <title>The Global Catalogue of Microorganisms (GCM) 10K type strain sequencing project: providing services to taxonomists for standard genome sequencing and annotation.</title>
        <authorList>
            <consortium name="The Broad Institute Genomics Platform"/>
            <consortium name="The Broad Institute Genome Sequencing Center for Infectious Disease"/>
            <person name="Wu L."/>
            <person name="Ma J."/>
        </authorList>
    </citation>
    <scope>NUCLEOTIDE SEQUENCE [LARGE SCALE GENOMIC DNA]</scope>
    <source>
        <strain evidence="2">JCM 11650</strain>
    </source>
</reference>
<gene>
    <name evidence="1" type="ORF">ACFSDA_13705</name>
</gene>
<comment type="caution">
    <text evidence="1">The sequence shown here is derived from an EMBL/GenBank/DDBJ whole genome shotgun (WGS) entry which is preliminary data.</text>
</comment>
<protein>
    <submittedName>
        <fullName evidence="1">Uncharacterized protein</fullName>
    </submittedName>
</protein>
<evidence type="ECO:0000313" key="1">
    <source>
        <dbReference type="EMBL" id="MFD1836120.1"/>
    </source>
</evidence>
<name>A0ABW4Q141_9MICO</name>
<proteinExistence type="predicted"/>
<organism evidence="1 2">
    <name type="scientific">Brachybacterium rhamnosum</name>
    <dbReference type="NCBI Taxonomy" id="173361"/>
    <lineage>
        <taxon>Bacteria</taxon>
        <taxon>Bacillati</taxon>
        <taxon>Actinomycetota</taxon>
        <taxon>Actinomycetes</taxon>
        <taxon>Micrococcales</taxon>
        <taxon>Dermabacteraceae</taxon>
        <taxon>Brachybacterium</taxon>
    </lineage>
</organism>
<sequence length="62" mass="6725">MTTSCTSPKMSAGSEYRAAAVGTGYRYKVKKDTRMDGRVVSSTTSGWLYAFSPNPTRIHCGV</sequence>